<dbReference type="InterPro" id="IPR002489">
    <property type="entry name" value="Glu_synth_asu_C"/>
</dbReference>
<dbReference type="EMBL" id="BPVZ01000069">
    <property type="protein sequence ID" value="GKV25638.1"/>
    <property type="molecule type" value="Genomic_DNA"/>
</dbReference>
<dbReference type="PANTHER" id="PTHR43100">
    <property type="entry name" value="GLUTAMATE SYNTHASE [NADPH] SMALL CHAIN"/>
    <property type="match status" value="1"/>
</dbReference>
<comment type="similarity">
    <text evidence="3">Belongs to the glutamate synthase family.</text>
</comment>
<comment type="caution">
    <text evidence="6">The sequence shown here is derived from an EMBL/GenBank/DDBJ whole genome shotgun (WGS) entry which is preliminary data.</text>
</comment>
<dbReference type="InterPro" id="IPR051394">
    <property type="entry name" value="Glutamate_Synthase"/>
</dbReference>
<feature type="domain" description="Glutamate synthase" evidence="5">
    <location>
        <begin position="2"/>
        <end position="93"/>
    </location>
</feature>
<dbReference type="SUPFAM" id="SSF51395">
    <property type="entry name" value="FMN-linked oxidoreductases"/>
    <property type="match status" value="1"/>
</dbReference>
<name>A0AAV5KLY3_9ROSI</name>
<evidence type="ECO:0000313" key="6">
    <source>
        <dbReference type="EMBL" id="GKV25638.1"/>
    </source>
</evidence>
<dbReference type="InterPro" id="IPR013785">
    <property type="entry name" value="Aldolase_TIM"/>
</dbReference>
<protein>
    <submittedName>
        <fullName evidence="6">Uncharacterized protein</fullName>
    </submittedName>
</protein>
<dbReference type="InterPro" id="IPR002932">
    <property type="entry name" value="Glu_synthdom"/>
</dbReference>
<evidence type="ECO:0000256" key="3">
    <source>
        <dbReference type="ARBA" id="ARBA00009716"/>
    </source>
</evidence>
<dbReference type="PANTHER" id="PTHR43100:SF1">
    <property type="entry name" value="GLUTAMATE SYNTHASE [NADPH] SMALL CHAIN"/>
    <property type="match status" value="1"/>
</dbReference>
<evidence type="ECO:0000259" key="5">
    <source>
        <dbReference type="Pfam" id="PF01645"/>
    </source>
</evidence>
<dbReference type="Pfam" id="PF01645">
    <property type="entry name" value="Glu_synthase"/>
    <property type="match status" value="1"/>
</dbReference>
<dbReference type="Gene3D" id="3.20.20.70">
    <property type="entry name" value="Aldolase class I"/>
    <property type="match status" value="2"/>
</dbReference>
<organism evidence="6 7">
    <name type="scientific">Rubroshorea leprosula</name>
    <dbReference type="NCBI Taxonomy" id="152421"/>
    <lineage>
        <taxon>Eukaryota</taxon>
        <taxon>Viridiplantae</taxon>
        <taxon>Streptophyta</taxon>
        <taxon>Embryophyta</taxon>
        <taxon>Tracheophyta</taxon>
        <taxon>Spermatophyta</taxon>
        <taxon>Magnoliopsida</taxon>
        <taxon>eudicotyledons</taxon>
        <taxon>Gunneridae</taxon>
        <taxon>Pentapetalae</taxon>
        <taxon>rosids</taxon>
        <taxon>malvids</taxon>
        <taxon>Malvales</taxon>
        <taxon>Dipterocarpaceae</taxon>
        <taxon>Rubroshorea</taxon>
    </lineage>
</organism>
<dbReference type="Gene3D" id="2.160.20.60">
    <property type="entry name" value="Glutamate synthase, alpha subunit, C-terminal domain"/>
    <property type="match status" value="1"/>
</dbReference>
<feature type="domain" description="Glutamate synthase alpha subunit C-terminal" evidence="4">
    <location>
        <begin position="205"/>
        <end position="300"/>
    </location>
</feature>
<evidence type="ECO:0000256" key="1">
    <source>
        <dbReference type="ARBA" id="ARBA00004802"/>
    </source>
</evidence>
<comment type="pathway">
    <text evidence="2">Nitrogen metabolism.</text>
</comment>
<proteinExistence type="inferred from homology"/>
<dbReference type="InterPro" id="IPR036485">
    <property type="entry name" value="Glu_synth_asu_C_sf"/>
</dbReference>
<dbReference type="AlphaFoldDB" id="A0AAV5KLY3"/>
<sequence length="304" mass="33176">MGVIASGVVKGHADHVLISGHDGGTGASQWTGIKKAGLLWELGLAETHQTLVANDLCGRTALQTDGQLKTGKDVAIAALLGAKEFGFSTAPPITPGEPEHVINFFFMLAEEVREIMSQLGFRTLNEMVGRSDMLEVDSEVVKKDEKLENIDLSLLLRPAADIRLEAAQYCIQKQDHGLDMALDQQLIELSSTVLERGLSVYIETPIFNVNRAVGTMLSHELTKRYHLAGLAKDTIHIKLKGSARQSLVAILFRGILLELEDDNNDYVGKGLSGGKIVVYHPRESHFDPKENIVIGNVALYVLDT</sequence>
<dbReference type="Proteomes" id="UP001054252">
    <property type="component" value="Unassembled WGS sequence"/>
</dbReference>
<dbReference type="SUPFAM" id="SSF69336">
    <property type="entry name" value="Alpha subunit of glutamate synthase, C-terminal domain"/>
    <property type="match status" value="1"/>
</dbReference>
<evidence type="ECO:0000256" key="2">
    <source>
        <dbReference type="ARBA" id="ARBA00004909"/>
    </source>
</evidence>
<evidence type="ECO:0000259" key="4">
    <source>
        <dbReference type="Pfam" id="PF01493"/>
    </source>
</evidence>
<accession>A0AAV5KLY3</accession>
<dbReference type="GO" id="GO:0006537">
    <property type="term" value="P:glutamate biosynthetic process"/>
    <property type="evidence" value="ECO:0007669"/>
    <property type="project" value="InterPro"/>
</dbReference>
<gene>
    <name evidence="6" type="ORF">SLEP1_g35040</name>
</gene>
<reference evidence="6 7" key="1">
    <citation type="journal article" date="2021" name="Commun. Biol.">
        <title>The genome of Shorea leprosula (Dipterocarpaceae) highlights the ecological relevance of drought in aseasonal tropical rainforests.</title>
        <authorList>
            <person name="Ng K.K.S."/>
            <person name="Kobayashi M.J."/>
            <person name="Fawcett J.A."/>
            <person name="Hatakeyama M."/>
            <person name="Paape T."/>
            <person name="Ng C.H."/>
            <person name="Ang C.C."/>
            <person name="Tnah L.H."/>
            <person name="Lee C.T."/>
            <person name="Nishiyama T."/>
            <person name="Sese J."/>
            <person name="O'Brien M.J."/>
            <person name="Copetti D."/>
            <person name="Mohd Noor M.I."/>
            <person name="Ong R.C."/>
            <person name="Putra M."/>
            <person name="Sireger I.Z."/>
            <person name="Indrioko S."/>
            <person name="Kosugi Y."/>
            <person name="Izuno A."/>
            <person name="Isagi Y."/>
            <person name="Lee S.L."/>
            <person name="Shimizu K.K."/>
        </authorList>
    </citation>
    <scope>NUCLEOTIDE SEQUENCE [LARGE SCALE GENOMIC DNA]</scope>
    <source>
        <strain evidence="6">214</strain>
    </source>
</reference>
<comment type="pathway">
    <text evidence="1">Energy metabolism; nitrogen metabolism.</text>
</comment>
<dbReference type="Pfam" id="PF01493">
    <property type="entry name" value="GXGXG"/>
    <property type="match status" value="1"/>
</dbReference>
<keyword evidence="7" id="KW-1185">Reference proteome</keyword>
<evidence type="ECO:0000313" key="7">
    <source>
        <dbReference type="Proteomes" id="UP001054252"/>
    </source>
</evidence>
<dbReference type="GO" id="GO:0015930">
    <property type="term" value="F:glutamate synthase activity"/>
    <property type="evidence" value="ECO:0007669"/>
    <property type="project" value="InterPro"/>
</dbReference>